<proteinExistence type="inferred from homology"/>
<keyword evidence="7 12" id="KW-0175">Coiled coil</keyword>
<dbReference type="EMBL" id="NEDP02005439">
    <property type="protein sequence ID" value="OWF40889.1"/>
    <property type="molecule type" value="Genomic_DNA"/>
</dbReference>
<evidence type="ECO:0000256" key="5">
    <source>
        <dbReference type="ARBA" id="ARBA00022618"/>
    </source>
</evidence>
<feature type="domain" description="Chromosome segregation protein Spc25 C-terminal" evidence="13">
    <location>
        <begin position="210"/>
        <end position="280"/>
    </location>
</feature>
<dbReference type="AlphaFoldDB" id="A0A210PWN7"/>
<dbReference type="PANTHER" id="PTHR14281">
    <property type="entry name" value="KINETOCHORE PROTEIN SPC25-RELATED"/>
    <property type="match status" value="1"/>
</dbReference>
<evidence type="ECO:0000256" key="3">
    <source>
        <dbReference type="ARBA" id="ARBA00013692"/>
    </source>
</evidence>
<dbReference type="InterPro" id="IPR045143">
    <property type="entry name" value="Spc25"/>
</dbReference>
<comment type="subunit">
    <text evidence="10">Component of the NDC80 complex, which is composed of ndc80, cdca1, spbc24 and spbc25. The NDC80 complex interacts with mis12 and zwint.</text>
</comment>
<evidence type="ECO:0000256" key="2">
    <source>
        <dbReference type="ARBA" id="ARBA00006379"/>
    </source>
</evidence>
<keyword evidence="9 11" id="KW-0137">Centromere</keyword>
<dbReference type="OrthoDB" id="6353017at2759"/>
<evidence type="ECO:0000256" key="1">
    <source>
        <dbReference type="ARBA" id="ARBA00004584"/>
    </source>
</evidence>
<sequence>MCTRHQKLRCREQSAVCVGKYDWSNNWELQEKAAVLTREEALVVTKMTTVKNAEIEGLQEESIKLEEKLSSIRDKIITKWTGEEYQKLAAGLQTKHQQVIQKGQEEIKKHQGNVKRMEQLSKSNMKELQERVEKLQELKGSLLRLQEEADTLLHMKENAATQVNEESKQILKEKEYLSLQGKVTQQKLVELDKAASMFHSRLGLTFKKTTGNRLQCLFKHIDRDDPEAVFYFFIKVEGDDRRYVVSDCEPSVPELEILAEKLNKTNNLRSFIVCMRKRFQQLVQDKKSQRHSSEQAQQ</sequence>
<comment type="similarity">
    <text evidence="2 11">Belongs to the SPC25 family.</text>
</comment>
<keyword evidence="11" id="KW-0995">Kinetochore</keyword>
<evidence type="ECO:0000256" key="8">
    <source>
        <dbReference type="ARBA" id="ARBA00023306"/>
    </source>
</evidence>
<evidence type="ECO:0000313" key="15">
    <source>
        <dbReference type="Proteomes" id="UP000242188"/>
    </source>
</evidence>
<evidence type="ECO:0000256" key="7">
    <source>
        <dbReference type="ARBA" id="ARBA00023054"/>
    </source>
</evidence>
<dbReference type="CDD" id="cd23784">
    <property type="entry name" value="RWD_Spc25"/>
    <property type="match status" value="1"/>
</dbReference>
<name>A0A210PWN7_MIZYE</name>
<comment type="subcellular location">
    <subcellularLocation>
        <location evidence="1">Chromosome</location>
        <location evidence="1">Centromere</location>
    </subcellularLocation>
    <subcellularLocation>
        <location evidence="11">Nucleus</location>
    </subcellularLocation>
    <subcellularLocation>
        <location evidence="11">Chromosome</location>
        <location evidence="11">Centromere</location>
        <location evidence="11">Kinetochore</location>
    </subcellularLocation>
</comment>
<keyword evidence="11" id="KW-0539">Nucleus</keyword>
<keyword evidence="6 11" id="KW-0498">Mitosis</keyword>
<keyword evidence="15" id="KW-1185">Reference proteome</keyword>
<dbReference type="GO" id="GO:0031262">
    <property type="term" value="C:Ndc80 complex"/>
    <property type="evidence" value="ECO:0007669"/>
    <property type="project" value="InterPro"/>
</dbReference>
<evidence type="ECO:0000256" key="11">
    <source>
        <dbReference type="RuleBase" id="RU367150"/>
    </source>
</evidence>
<keyword evidence="4 11" id="KW-0158">Chromosome</keyword>
<evidence type="ECO:0000256" key="12">
    <source>
        <dbReference type="SAM" id="Coils"/>
    </source>
</evidence>
<reference evidence="14 15" key="1">
    <citation type="journal article" date="2017" name="Nat. Ecol. Evol.">
        <title>Scallop genome provides insights into evolution of bilaterian karyotype and development.</title>
        <authorList>
            <person name="Wang S."/>
            <person name="Zhang J."/>
            <person name="Jiao W."/>
            <person name="Li J."/>
            <person name="Xun X."/>
            <person name="Sun Y."/>
            <person name="Guo X."/>
            <person name="Huan P."/>
            <person name="Dong B."/>
            <person name="Zhang L."/>
            <person name="Hu X."/>
            <person name="Sun X."/>
            <person name="Wang J."/>
            <person name="Zhao C."/>
            <person name="Wang Y."/>
            <person name="Wang D."/>
            <person name="Huang X."/>
            <person name="Wang R."/>
            <person name="Lv J."/>
            <person name="Li Y."/>
            <person name="Zhang Z."/>
            <person name="Liu B."/>
            <person name="Lu W."/>
            <person name="Hui Y."/>
            <person name="Liang J."/>
            <person name="Zhou Z."/>
            <person name="Hou R."/>
            <person name="Li X."/>
            <person name="Liu Y."/>
            <person name="Li H."/>
            <person name="Ning X."/>
            <person name="Lin Y."/>
            <person name="Zhao L."/>
            <person name="Xing Q."/>
            <person name="Dou J."/>
            <person name="Li Y."/>
            <person name="Mao J."/>
            <person name="Guo H."/>
            <person name="Dou H."/>
            <person name="Li T."/>
            <person name="Mu C."/>
            <person name="Jiang W."/>
            <person name="Fu Q."/>
            <person name="Fu X."/>
            <person name="Miao Y."/>
            <person name="Liu J."/>
            <person name="Yu Q."/>
            <person name="Li R."/>
            <person name="Liao H."/>
            <person name="Li X."/>
            <person name="Kong Y."/>
            <person name="Jiang Z."/>
            <person name="Chourrout D."/>
            <person name="Li R."/>
            <person name="Bao Z."/>
        </authorList>
    </citation>
    <scope>NUCLEOTIDE SEQUENCE [LARGE SCALE GENOMIC DNA]</scope>
    <source>
        <strain evidence="14 15">PY_sf001</strain>
    </source>
</reference>
<evidence type="ECO:0000256" key="6">
    <source>
        <dbReference type="ARBA" id="ARBA00022776"/>
    </source>
</evidence>
<dbReference type="InterPro" id="IPR013255">
    <property type="entry name" value="Spc25_C"/>
</dbReference>
<evidence type="ECO:0000256" key="4">
    <source>
        <dbReference type="ARBA" id="ARBA00022454"/>
    </source>
</evidence>
<evidence type="ECO:0000313" key="14">
    <source>
        <dbReference type="EMBL" id="OWF40889.1"/>
    </source>
</evidence>
<evidence type="ECO:0000256" key="9">
    <source>
        <dbReference type="ARBA" id="ARBA00023328"/>
    </source>
</evidence>
<evidence type="ECO:0000259" key="13">
    <source>
        <dbReference type="Pfam" id="PF08234"/>
    </source>
</evidence>
<dbReference type="GO" id="GO:0051301">
    <property type="term" value="P:cell division"/>
    <property type="evidence" value="ECO:0007669"/>
    <property type="project" value="UniProtKB-UniRule"/>
</dbReference>
<keyword evidence="5 11" id="KW-0132">Cell division</keyword>
<dbReference type="PANTHER" id="PTHR14281:SF0">
    <property type="entry name" value="KINETOCHORE PROTEIN SPC25"/>
    <property type="match status" value="1"/>
</dbReference>
<dbReference type="GO" id="GO:0007059">
    <property type="term" value="P:chromosome segregation"/>
    <property type="evidence" value="ECO:0007669"/>
    <property type="project" value="InterPro"/>
</dbReference>
<dbReference type="GO" id="GO:0005634">
    <property type="term" value="C:nucleus"/>
    <property type="evidence" value="ECO:0007669"/>
    <property type="project" value="UniProtKB-SubCell"/>
</dbReference>
<dbReference type="Pfam" id="PF08234">
    <property type="entry name" value="Spindle_Spc25"/>
    <property type="match status" value="1"/>
</dbReference>
<keyword evidence="8 11" id="KW-0131">Cell cycle</keyword>
<dbReference type="FunFam" id="3.30.457.50:FF:000001">
    <property type="entry name" value="Probable kinetochore protein spc25"/>
    <property type="match status" value="1"/>
</dbReference>
<dbReference type="Gene3D" id="3.30.457.50">
    <property type="entry name" value="Chromosome segregation protein Spc25"/>
    <property type="match status" value="1"/>
</dbReference>
<feature type="coiled-coil region" evidence="12">
    <location>
        <begin position="100"/>
        <end position="162"/>
    </location>
</feature>
<evidence type="ECO:0000256" key="10">
    <source>
        <dbReference type="ARBA" id="ARBA00065771"/>
    </source>
</evidence>
<comment type="function">
    <text evidence="11">Acts as a component of the essential kinetochore-associated NDC80 complex, which is required for chromosome segregation and spindle checkpoint activity.</text>
</comment>
<organism evidence="14 15">
    <name type="scientific">Mizuhopecten yessoensis</name>
    <name type="common">Japanese scallop</name>
    <name type="synonym">Patinopecten yessoensis</name>
    <dbReference type="NCBI Taxonomy" id="6573"/>
    <lineage>
        <taxon>Eukaryota</taxon>
        <taxon>Metazoa</taxon>
        <taxon>Spiralia</taxon>
        <taxon>Lophotrochozoa</taxon>
        <taxon>Mollusca</taxon>
        <taxon>Bivalvia</taxon>
        <taxon>Autobranchia</taxon>
        <taxon>Pteriomorphia</taxon>
        <taxon>Pectinida</taxon>
        <taxon>Pectinoidea</taxon>
        <taxon>Pectinidae</taxon>
        <taxon>Mizuhopecten</taxon>
    </lineage>
</organism>
<gene>
    <name evidence="14" type="ORF">KP79_PYT19620</name>
</gene>
<dbReference type="Proteomes" id="UP000242188">
    <property type="component" value="Unassembled WGS sequence"/>
</dbReference>
<protein>
    <recommendedName>
        <fullName evidence="3 11">Kinetochore protein SPC25</fullName>
    </recommendedName>
</protein>
<dbReference type="STRING" id="6573.A0A210PWN7"/>
<accession>A0A210PWN7</accession>
<comment type="caution">
    <text evidence="14">The sequence shown here is derived from an EMBL/GenBank/DDBJ whole genome shotgun (WGS) entry which is preliminary data.</text>
</comment>